<reference evidence="1" key="1">
    <citation type="journal article" date="2021" name="Proc. Natl. Acad. Sci. U.S.A.">
        <title>A Catalog of Tens of Thousands of Viruses from Human Metagenomes Reveals Hidden Associations with Chronic Diseases.</title>
        <authorList>
            <person name="Tisza M.J."/>
            <person name="Buck C.B."/>
        </authorList>
    </citation>
    <scope>NUCLEOTIDE SEQUENCE</scope>
    <source>
        <strain evidence="1">CtP6113</strain>
    </source>
</reference>
<dbReference type="EMBL" id="BK014986">
    <property type="protein sequence ID" value="DAD85691.1"/>
    <property type="molecule type" value="Genomic_DNA"/>
</dbReference>
<protein>
    <submittedName>
        <fullName evidence="1">Uncharacterized protein</fullName>
    </submittedName>
</protein>
<proteinExistence type="predicted"/>
<evidence type="ECO:0000313" key="1">
    <source>
        <dbReference type="EMBL" id="DAD85691.1"/>
    </source>
</evidence>
<accession>A0A8S5MUW0</accession>
<name>A0A8S5MUW0_9CAUD</name>
<organism evidence="1">
    <name type="scientific">Siphoviridae sp. ctP6113</name>
    <dbReference type="NCBI Taxonomy" id="2826318"/>
    <lineage>
        <taxon>Viruses</taxon>
        <taxon>Duplodnaviria</taxon>
        <taxon>Heunggongvirae</taxon>
        <taxon>Uroviricota</taxon>
        <taxon>Caudoviricetes</taxon>
    </lineage>
</organism>
<sequence length="35" mass="3893">MIHTVNQFIMEGGKMKKLHSGSKSQNVAFNMELVG</sequence>